<dbReference type="Proteomes" id="UP000008385">
    <property type="component" value="Chromosome"/>
</dbReference>
<evidence type="ECO:0000313" key="1">
    <source>
        <dbReference type="EMBL" id="AEG91728.1"/>
    </source>
</evidence>
<reference evidence="2" key="1">
    <citation type="submission" date="2006-01" db="EMBL/GenBank/DDBJ databases">
        <title>Genome of the cyst-dividing bacterium Ramlibacter tataouinensis.</title>
        <authorList>
            <person name="Barakat M."/>
            <person name="Ortet P."/>
            <person name="De Luca G."/>
            <person name="Jourlin-Castelli C."/>
            <person name="Ansaldi M."/>
            <person name="Py B."/>
            <person name="Fichant G."/>
            <person name="Coutinho P."/>
            <person name="Voulhoux R."/>
            <person name="Bastien O."/>
            <person name="Roy S."/>
            <person name="Marechal E."/>
            <person name="Henrissat B."/>
            <person name="Quentin Y."/>
            <person name="Noirot P."/>
            <person name="Filloux A."/>
            <person name="Mejean V."/>
            <person name="DuBow M."/>
            <person name="Barras F."/>
            <person name="Heulin T."/>
        </authorList>
    </citation>
    <scope>NUCLEOTIDE SEQUENCE [LARGE SCALE GENOMIC DNA]</scope>
    <source>
        <strain evidence="2">ATCC BAA-407 / DSM 14655 / LMG 21543 / TTB310</strain>
    </source>
</reference>
<gene>
    <name evidence="1" type="ordered locus">Rta_06500</name>
</gene>
<keyword evidence="2" id="KW-1185">Reference proteome</keyword>
<sequence length="78" mass="8830">MKYWMEELALVEAAAQRIQAQEDAAERRFDEVHARAEATGDHARALATQEFACWMAARHDTDAAWGRWAEVMNARPAA</sequence>
<dbReference type="KEGG" id="rta:Rta_06500"/>
<dbReference type="OrthoDB" id="8912501at2"/>
<dbReference type="HOGENOM" id="CLU_2619518_0_0_4"/>
<dbReference type="AlphaFoldDB" id="F5XWW7"/>
<dbReference type="RefSeq" id="WP_013899961.1">
    <property type="nucleotide sequence ID" value="NC_015677.1"/>
</dbReference>
<protein>
    <submittedName>
        <fullName evidence="1">Uncharacterized protein</fullName>
    </submittedName>
</protein>
<name>F5XWW7_RAMTT</name>
<accession>F5XWW7</accession>
<proteinExistence type="predicted"/>
<evidence type="ECO:0000313" key="2">
    <source>
        <dbReference type="Proteomes" id="UP000008385"/>
    </source>
</evidence>
<dbReference type="EMBL" id="CP000245">
    <property type="protein sequence ID" value="AEG91728.1"/>
    <property type="molecule type" value="Genomic_DNA"/>
</dbReference>
<organism evidence="1 2">
    <name type="scientific">Ramlibacter tataouinensis (strain ATCC BAA-407 / DSM 14655 / LMG 21543 / TTB310)</name>
    <dbReference type="NCBI Taxonomy" id="365046"/>
    <lineage>
        <taxon>Bacteria</taxon>
        <taxon>Pseudomonadati</taxon>
        <taxon>Pseudomonadota</taxon>
        <taxon>Betaproteobacteria</taxon>
        <taxon>Burkholderiales</taxon>
        <taxon>Comamonadaceae</taxon>
        <taxon>Ramlibacter</taxon>
    </lineage>
</organism>
<reference evidence="1 2" key="2">
    <citation type="journal article" date="2011" name="PLoS ONE">
        <title>The Cyst-Dividing Bacterium Ramlibacter tataouinensis TTB310 Genome Reveals a Well-Stocked Toolbox for Adaptation to a Desert Environment.</title>
        <authorList>
            <person name="De Luca G."/>
            <person name="Barakat M."/>
            <person name="Ortet P."/>
            <person name="Fochesato S."/>
            <person name="Jourlin-Castelli C."/>
            <person name="Ansaldi M."/>
            <person name="Py B."/>
            <person name="Fichant G."/>
            <person name="Coutinho P.M."/>
            <person name="Voulhoux R."/>
            <person name="Bastien O."/>
            <person name="Marechal E."/>
            <person name="Henrissat B."/>
            <person name="Quentin Y."/>
            <person name="Noirot P."/>
            <person name="Filloux A."/>
            <person name="Mejean V."/>
            <person name="Dubow M.S."/>
            <person name="Barras F."/>
            <person name="Barbe V."/>
            <person name="Weissenbach J."/>
            <person name="Mihalcescu I."/>
            <person name="Vermeglio A."/>
            <person name="Achouak W."/>
            <person name="Heulin T."/>
        </authorList>
    </citation>
    <scope>NUCLEOTIDE SEQUENCE [LARGE SCALE GENOMIC DNA]</scope>
    <source>
        <strain evidence="2">ATCC BAA-407 / DSM 14655 / LMG 21543 / TTB310</strain>
    </source>
</reference>